<evidence type="ECO:0000256" key="5">
    <source>
        <dbReference type="ARBA" id="ARBA00023136"/>
    </source>
</evidence>
<comment type="caution">
    <text evidence="9">The sequence shown here is derived from an EMBL/GenBank/DDBJ whole genome shotgun (WGS) entry which is preliminary data.</text>
</comment>
<gene>
    <name evidence="9" type="ORF">QWJ38_04960</name>
</gene>
<dbReference type="PANTHER" id="PTHR30572">
    <property type="entry name" value="MEMBRANE COMPONENT OF TRANSPORTER-RELATED"/>
    <property type="match status" value="1"/>
</dbReference>
<evidence type="ECO:0000259" key="8">
    <source>
        <dbReference type="Pfam" id="PF12704"/>
    </source>
</evidence>
<organism evidence="9 10">
    <name type="scientific">Roseateles violae</name>
    <dbReference type="NCBI Taxonomy" id="3058042"/>
    <lineage>
        <taxon>Bacteria</taxon>
        <taxon>Pseudomonadati</taxon>
        <taxon>Pseudomonadota</taxon>
        <taxon>Betaproteobacteria</taxon>
        <taxon>Burkholderiales</taxon>
        <taxon>Sphaerotilaceae</taxon>
        <taxon>Roseateles</taxon>
    </lineage>
</organism>
<feature type="transmembrane region" description="Helical" evidence="6">
    <location>
        <begin position="402"/>
        <end position="425"/>
    </location>
</feature>
<protein>
    <submittedName>
        <fullName evidence="9">ABC transporter permease</fullName>
    </submittedName>
</protein>
<dbReference type="Proteomes" id="UP001228044">
    <property type="component" value="Unassembled WGS sequence"/>
</dbReference>
<keyword evidence="2" id="KW-1003">Cell membrane</keyword>
<evidence type="ECO:0000313" key="10">
    <source>
        <dbReference type="Proteomes" id="UP001228044"/>
    </source>
</evidence>
<accession>A0ABT8DMM1</accession>
<comment type="subcellular location">
    <subcellularLocation>
        <location evidence="1">Cell membrane</location>
        <topology evidence="1">Multi-pass membrane protein</topology>
    </subcellularLocation>
</comment>
<keyword evidence="3 6" id="KW-0812">Transmembrane</keyword>
<dbReference type="RefSeq" id="WP_290357927.1">
    <property type="nucleotide sequence ID" value="NZ_JAUHHC010000001.1"/>
</dbReference>
<dbReference type="PANTHER" id="PTHR30572:SF18">
    <property type="entry name" value="ABC-TYPE MACROLIDE FAMILY EXPORT SYSTEM PERMEASE COMPONENT 2"/>
    <property type="match status" value="1"/>
</dbReference>
<dbReference type="InterPro" id="IPR025857">
    <property type="entry name" value="MacB_PCD"/>
</dbReference>
<dbReference type="Pfam" id="PF12704">
    <property type="entry name" value="MacB_PCD"/>
    <property type="match status" value="1"/>
</dbReference>
<dbReference type="InterPro" id="IPR003838">
    <property type="entry name" value="ABC3_permease_C"/>
</dbReference>
<keyword evidence="5 6" id="KW-0472">Membrane</keyword>
<feature type="transmembrane region" description="Helical" evidence="6">
    <location>
        <begin position="21"/>
        <end position="46"/>
    </location>
</feature>
<evidence type="ECO:0000256" key="2">
    <source>
        <dbReference type="ARBA" id="ARBA00022475"/>
    </source>
</evidence>
<evidence type="ECO:0000259" key="7">
    <source>
        <dbReference type="Pfam" id="PF02687"/>
    </source>
</evidence>
<evidence type="ECO:0000256" key="1">
    <source>
        <dbReference type="ARBA" id="ARBA00004651"/>
    </source>
</evidence>
<proteinExistence type="predicted"/>
<evidence type="ECO:0000256" key="3">
    <source>
        <dbReference type="ARBA" id="ARBA00022692"/>
    </source>
</evidence>
<sequence>MKMLGYYLELGFRSFRAARALTVLVLLSIAMGVAACMTTLTVFHVLSGDPIPHKSDKLFNVQLDAQRLRDLEPGGEPDLQLTRFDAEALLRDKRGVHQVVMTGGNIAVDPAGSGKAEMRPFFSRSRYTSADFFPMFEPKFLYGSGWSGADDEAKARVAVISKELNDKLFDGADSRGKTLRLRDKDLTIVGVLDDWRPAPHYFDLTLGAYAKPAEIYLPIQTSLELKFGRSGNMNCFGDATGQDVLGPNVPCTWLQYWVQLDTPQQQAAYRDYLVQYSAQQKAAGRFERPPNPRLRPVMEWLAVRKAVPSDIRLQAWLAFGFLLVCLTNAVGLLLAKCLRRSGEIGVRRALGASRGAIFQQFLVEAGGLGLAGGALGLLLTCCGLWIVRQNPSPYAALAQLDWAMFGTTFGLAIAASLAAGLLPAWRACQITPALQLKVQ</sequence>
<evidence type="ECO:0000256" key="4">
    <source>
        <dbReference type="ARBA" id="ARBA00022989"/>
    </source>
</evidence>
<evidence type="ECO:0000256" key="6">
    <source>
        <dbReference type="SAM" id="Phobius"/>
    </source>
</evidence>
<dbReference type="Pfam" id="PF02687">
    <property type="entry name" value="FtsX"/>
    <property type="match status" value="1"/>
</dbReference>
<reference evidence="9 10" key="1">
    <citation type="submission" date="2023-06" db="EMBL/GenBank/DDBJ databases">
        <title>Pelomonas sp. PFR6 16S ribosomal RNA gene Genome sequencing and assembly.</title>
        <authorList>
            <person name="Woo H."/>
        </authorList>
    </citation>
    <scope>NUCLEOTIDE SEQUENCE [LARGE SCALE GENOMIC DNA]</scope>
    <source>
        <strain evidence="9 10">PFR6</strain>
    </source>
</reference>
<dbReference type="EMBL" id="JAUHHC010000001">
    <property type="protein sequence ID" value="MDN3919630.1"/>
    <property type="molecule type" value="Genomic_DNA"/>
</dbReference>
<evidence type="ECO:0000313" key="9">
    <source>
        <dbReference type="EMBL" id="MDN3919630.1"/>
    </source>
</evidence>
<keyword evidence="10" id="KW-1185">Reference proteome</keyword>
<feature type="domain" description="ABC3 transporter permease C-terminal" evidence="7">
    <location>
        <begin position="317"/>
        <end position="432"/>
    </location>
</feature>
<feature type="transmembrane region" description="Helical" evidence="6">
    <location>
        <begin position="356"/>
        <end position="387"/>
    </location>
</feature>
<feature type="transmembrane region" description="Helical" evidence="6">
    <location>
        <begin position="315"/>
        <end position="335"/>
    </location>
</feature>
<keyword evidence="4 6" id="KW-1133">Transmembrane helix</keyword>
<name>A0ABT8DMM1_9BURK</name>
<feature type="domain" description="MacB-like periplasmic core" evidence="8">
    <location>
        <begin position="22"/>
        <end position="273"/>
    </location>
</feature>
<dbReference type="InterPro" id="IPR050250">
    <property type="entry name" value="Macrolide_Exporter_MacB"/>
</dbReference>